<reference evidence="1 2" key="1">
    <citation type="submission" date="2015-12" db="EMBL/GenBank/DDBJ databases">
        <title>Diversity of Burkholderia near neighbor genomes.</title>
        <authorList>
            <person name="Sahl J."/>
            <person name="Wagner D."/>
            <person name="Keim P."/>
        </authorList>
    </citation>
    <scope>NUCLEOTIDE SEQUENCE [LARGE SCALE GENOMIC DNA]</scope>
    <source>
        <strain evidence="1 2">BDU8</strain>
    </source>
</reference>
<dbReference type="Proteomes" id="UP000067711">
    <property type="component" value="Chromosome 2"/>
</dbReference>
<proteinExistence type="predicted"/>
<protein>
    <submittedName>
        <fullName evidence="1">Uncharacterized protein</fullName>
    </submittedName>
</protein>
<name>A0A1B4FTJ7_9BURK</name>
<dbReference type="AlphaFoldDB" id="A0A1B4FTJ7"/>
<organism evidence="1 2">
    <name type="scientific">Burkholderia mayonis</name>
    <dbReference type="NCBI Taxonomy" id="1385591"/>
    <lineage>
        <taxon>Bacteria</taxon>
        <taxon>Pseudomonadati</taxon>
        <taxon>Pseudomonadota</taxon>
        <taxon>Betaproteobacteria</taxon>
        <taxon>Burkholderiales</taxon>
        <taxon>Burkholderiaceae</taxon>
        <taxon>Burkholderia</taxon>
        <taxon>pseudomallei group</taxon>
    </lineage>
</organism>
<accession>A0A1B4FTJ7</accession>
<evidence type="ECO:0000313" key="1">
    <source>
        <dbReference type="EMBL" id="AOJ06993.1"/>
    </source>
</evidence>
<gene>
    <name evidence="1" type="ORF">WS71_06475</name>
</gene>
<evidence type="ECO:0000313" key="2">
    <source>
        <dbReference type="Proteomes" id="UP000067711"/>
    </source>
</evidence>
<sequence>MYRIAWLERSLTFGASRFPDLTFRGKDEDKDAVRTVAGAPAGVRNKSVGDFRLTIPTINLCGSLTKPSIRHSIFKAGVLCDESLLLACVRAVHFEYLGPGRNSVENTSSLRRL</sequence>
<dbReference type="EMBL" id="CP013388">
    <property type="protein sequence ID" value="AOJ06993.1"/>
    <property type="molecule type" value="Genomic_DNA"/>
</dbReference>